<sequence>MKETKNELLQFVGGIVMLAVGLFIFSQKVIVHSSWFGYGGFSVAGIRISSGLVIVPLIIGIIWMFATSSFASKVFTAISVILILAAVILNTDIRLVTMSLYEWVLILVLIFGGAGFVAKVLFASNKNNGDSKKNNKSVNEFKNDAKSIDDELDAMKKNIK</sequence>
<keyword evidence="1" id="KW-1133">Transmembrane helix</keyword>
<keyword evidence="1" id="KW-0472">Membrane</keyword>
<keyword evidence="1" id="KW-0812">Transmembrane</keyword>
<dbReference type="RefSeq" id="WP_186836416.1">
    <property type="nucleotide sequence ID" value="NZ_JACOPD010000003.1"/>
</dbReference>
<feature type="transmembrane region" description="Helical" evidence="1">
    <location>
        <begin position="46"/>
        <end position="67"/>
    </location>
</feature>
<feature type="transmembrane region" description="Helical" evidence="1">
    <location>
        <begin position="103"/>
        <end position="122"/>
    </location>
</feature>
<accession>A0ABR7FYR1</accession>
<evidence type="ECO:0000313" key="2">
    <source>
        <dbReference type="EMBL" id="MBC5680332.1"/>
    </source>
</evidence>
<dbReference type="Proteomes" id="UP000628463">
    <property type="component" value="Unassembled WGS sequence"/>
</dbReference>
<feature type="transmembrane region" description="Helical" evidence="1">
    <location>
        <begin position="7"/>
        <end position="26"/>
    </location>
</feature>
<feature type="transmembrane region" description="Helical" evidence="1">
    <location>
        <begin position="74"/>
        <end position="91"/>
    </location>
</feature>
<keyword evidence="3" id="KW-1185">Reference proteome</keyword>
<comment type="caution">
    <text evidence="2">The sequence shown here is derived from an EMBL/GenBank/DDBJ whole genome shotgun (WGS) entry which is preliminary data.</text>
</comment>
<dbReference type="EMBL" id="JACOPD010000003">
    <property type="protein sequence ID" value="MBC5680332.1"/>
    <property type="molecule type" value="Genomic_DNA"/>
</dbReference>
<name>A0ABR7FYR1_9FIRM</name>
<protein>
    <submittedName>
        <fullName evidence="2">Uncharacterized protein</fullName>
    </submittedName>
</protein>
<proteinExistence type="predicted"/>
<reference evidence="2 3" key="1">
    <citation type="submission" date="2020-08" db="EMBL/GenBank/DDBJ databases">
        <title>Genome public.</title>
        <authorList>
            <person name="Liu C."/>
            <person name="Sun Q."/>
        </authorList>
    </citation>
    <scope>NUCLEOTIDE SEQUENCE [LARGE SCALE GENOMIC DNA]</scope>
    <source>
        <strain evidence="2 3">NSJ-43</strain>
    </source>
</reference>
<evidence type="ECO:0000256" key="1">
    <source>
        <dbReference type="SAM" id="Phobius"/>
    </source>
</evidence>
<organism evidence="2 3">
    <name type="scientific">Lachnospira hominis</name>
    <name type="common">ex Liu et al. 2021</name>
    <dbReference type="NCBI Taxonomy" id="2763051"/>
    <lineage>
        <taxon>Bacteria</taxon>
        <taxon>Bacillati</taxon>
        <taxon>Bacillota</taxon>
        <taxon>Clostridia</taxon>
        <taxon>Lachnospirales</taxon>
        <taxon>Lachnospiraceae</taxon>
        <taxon>Lachnospira</taxon>
    </lineage>
</organism>
<gene>
    <name evidence="2" type="ORF">H8S01_05055</name>
</gene>
<evidence type="ECO:0000313" key="3">
    <source>
        <dbReference type="Proteomes" id="UP000628463"/>
    </source>
</evidence>